<dbReference type="InterPro" id="IPR004313">
    <property type="entry name" value="ARD"/>
</dbReference>
<dbReference type="KEGG" id="samy:DB32_005116"/>
<dbReference type="EMBL" id="CP011125">
    <property type="protein sequence ID" value="AKF07967.1"/>
    <property type="molecule type" value="Genomic_DNA"/>
</dbReference>
<evidence type="ECO:0000256" key="1">
    <source>
        <dbReference type="ARBA" id="ARBA00000428"/>
    </source>
</evidence>
<reference evidence="11 12" key="1">
    <citation type="submission" date="2015-03" db="EMBL/GenBank/DDBJ databases">
        <title>Genome assembly of Sandaracinus amylolyticus DSM 53668.</title>
        <authorList>
            <person name="Sharma G."/>
            <person name="Subramanian S."/>
        </authorList>
    </citation>
    <scope>NUCLEOTIDE SEQUENCE [LARGE SCALE GENOMIC DNA]</scope>
    <source>
        <strain evidence="11 12">DSM 53668</strain>
    </source>
</reference>
<evidence type="ECO:0000256" key="8">
    <source>
        <dbReference type="ARBA" id="ARBA00023004"/>
    </source>
</evidence>
<dbReference type="InterPro" id="IPR011051">
    <property type="entry name" value="RmlC_Cupin_sf"/>
</dbReference>
<dbReference type="CDD" id="cd02232">
    <property type="entry name" value="cupin_ARD"/>
    <property type="match status" value="1"/>
</dbReference>
<evidence type="ECO:0000256" key="9">
    <source>
        <dbReference type="ARBA" id="ARBA00023167"/>
    </source>
</evidence>
<evidence type="ECO:0000313" key="12">
    <source>
        <dbReference type="Proteomes" id="UP000034883"/>
    </source>
</evidence>
<keyword evidence="3" id="KW-0533">Nickel</keyword>
<sequence length="143" mass="16807">MKAFWLDDHGAIDGDTLRAEGVHHDHHDVGAHDAPLAALMREHRYVERDQVELRPTTPDLDALLAKFDREHTHDEDEVRYVLEGEAIFDIRSRDDRWMRVVVSEGDLIVVPKQRHHRFELGATRTVRAVRLFQDRKGWVPKYR</sequence>
<keyword evidence="8" id="KW-0408">Iron</keyword>
<keyword evidence="7" id="KW-0560">Oxidoreductase</keyword>
<evidence type="ECO:0000256" key="10">
    <source>
        <dbReference type="ARBA" id="ARBA00039005"/>
    </source>
</evidence>
<dbReference type="Proteomes" id="UP000034883">
    <property type="component" value="Chromosome"/>
</dbReference>
<dbReference type="PANTHER" id="PTHR23418:SF0">
    <property type="entry name" value="ACIREDUCTONE DIOXYGENASE"/>
    <property type="match status" value="1"/>
</dbReference>
<dbReference type="GO" id="GO:0009086">
    <property type="term" value="P:methionine biosynthetic process"/>
    <property type="evidence" value="ECO:0007669"/>
    <property type="project" value="UniProtKB-KW"/>
</dbReference>
<dbReference type="EC" id="1.13.11.54" evidence="10"/>
<evidence type="ECO:0000256" key="4">
    <source>
        <dbReference type="ARBA" id="ARBA00022605"/>
    </source>
</evidence>
<dbReference type="GO" id="GO:0046872">
    <property type="term" value="F:metal ion binding"/>
    <property type="evidence" value="ECO:0007669"/>
    <property type="project" value="UniProtKB-KW"/>
</dbReference>
<protein>
    <recommendedName>
        <fullName evidence="10">acireductone dioxygenase (Fe(2+)-requiring)</fullName>
        <ecNumber evidence="10">1.13.11.54</ecNumber>
    </recommendedName>
</protein>
<comment type="cofactor">
    <cofactor evidence="2">
        <name>Fe(2+)</name>
        <dbReference type="ChEBI" id="CHEBI:29033"/>
    </cofactor>
</comment>
<gene>
    <name evidence="11" type="ORF">DB32_005116</name>
</gene>
<evidence type="ECO:0000256" key="7">
    <source>
        <dbReference type="ARBA" id="ARBA00023002"/>
    </source>
</evidence>
<dbReference type="SUPFAM" id="SSF51182">
    <property type="entry name" value="RmlC-like cupins"/>
    <property type="match status" value="1"/>
</dbReference>
<dbReference type="PANTHER" id="PTHR23418">
    <property type="entry name" value="ACIREDUCTONE DIOXYGENASE"/>
    <property type="match status" value="1"/>
</dbReference>
<comment type="catalytic activity">
    <reaction evidence="1">
        <text>1,2-dihydroxy-5-(methylsulfanyl)pent-1-en-3-one + O2 = 4-methylsulfanyl-2-oxobutanoate + formate + 2 H(+)</text>
        <dbReference type="Rhea" id="RHEA:24504"/>
        <dbReference type="ChEBI" id="CHEBI:15378"/>
        <dbReference type="ChEBI" id="CHEBI:15379"/>
        <dbReference type="ChEBI" id="CHEBI:15740"/>
        <dbReference type="ChEBI" id="CHEBI:16723"/>
        <dbReference type="ChEBI" id="CHEBI:49252"/>
        <dbReference type="EC" id="1.13.11.54"/>
    </reaction>
</comment>
<keyword evidence="5" id="KW-0479">Metal-binding</keyword>
<accession>A0A0F6W5K1</accession>
<evidence type="ECO:0000256" key="5">
    <source>
        <dbReference type="ARBA" id="ARBA00022723"/>
    </source>
</evidence>
<dbReference type="AlphaFoldDB" id="A0A0F6W5K1"/>
<dbReference type="Gene3D" id="2.60.120.10">
    <property type="entry name" value="Jelly Rolls"/>
    <property type="match status" value="1"/>
</dbReference>
<evidence type="ECO:0000256" key="6">
    <source>
        <dbReference type="ARBA" id="ARBA00022964"/>
    </source>
</evidence>
<keyword evidence="12" id="KW-1185">Reference proteome</keyword>
<dbReference type="RefSeq" id="WP_053235162.1">
    <property type="nucleotide sequence ID" value="NZ_CP011125.1"/>
</dbReference>
<dbReference type="STRING" id="927083.DB32_005116"/>
<dbReference type="OrthoDB" id="9795636at2"/>
<keyword evidence="9" id="KW-0486">Methionine biosynthesis</keyword>
<name>A0A0F6W5K1_9BACT</name>
<evidence type="ECO:0000313" key="11">
    <source>
        <dbReference type="EMBL" id="AKF07967.1"/>
    </source>
</evidence>
<keyword evidence="4" id="KW-0028">Amino-acid biosynthesis</keyword>
<proteinExistence type="predicted"/>
<organism evidence="11 12">
    <name type="scientific">Sandaracinus amylolyticus</name>
    <dbReference type="NCBI Taxonomy" id="927083"/>
    <lineage>
        <taxon>Bacteria</taxon>
        <taxon>Pseudomonadati</taxon>
        <taxon>Myxococcota</taxon>
        <taxon>Polyangia</taxon>
        <taxon>Polyangiales</taxon>
        <taxon>Sandaracinaceae</taxon>
        <taxon>Sandaracinus</taxon>
    </lineage>
</organism>
<evidence type="ECO:0000256" key="3">
    <source>
        <dbReference type="ARBA" id="ARBA00022596"/>
    </source>
</evidence>
<keyword evidence="6 11" id="KW-0223">Dioxygenase</keyword>
<dbReference type="Pfam" id="PF03079">
    <property type="entry name" value="ARD"/>
    <property type="match status" value="1"/>
</dbReference>
<evidence type="ECO:0000256" key="2">
    <source>
        <dbReference type="ARBA" id="ARBA00001954"/>
    </source>
</evidence>
<dbReference type="GO" id="GO:0010309">
    <property type="term" value="F:acireductone dioxygenase [iron(II)-requiring] activity"/>
    <property type="evidence" value="ECO:0007669"/>
    <property type="project" value="UniProtKB-EC"/>
</dbReference>
<dbReference type="InterPro" id="IPR014710">
    <property type="entry name" value="RmlC-like_jellyroll"/>
</dbReference>